<dbReference type="Proteomes" id="UP001589646">
    <property type="component" value="Unassembled WGS sequence"/>
</dbReference>
<protein>
    <submittedName>
        <fullName evidence="1">Uncharacterized protein</fullName>
    </submittedName>
</protein>
<evidence type="ECO:0000313" key="1">
    <source>
        <dbReference type="EMBL" id="MFB9533573.1"/>
    </source>
</evidence>
<name>A0ABV5QF76_9ACTN</name>
<proteinExistence type="predicted"/>
<comment type="caution">
    <text evidence="1">The sequence shown here is derived from an EMBL/GenBank/DDBJ whole genome shotgun (WGS) entry which is preliminary data.</text>
</comment>
<organism evidence="1 2">
    <name type="scientific">Nonomuraea roseola</name>
    <dbReference type="NCBI Taxonomy" id="46179"/>
    <lineage>
        <taxon>Bacteria</taxon>
        <taxon>Bacillati</taxon>
        <taxon>Actinomycetota</taxon>
        <taxon>Actinomycetes</taxon>
        <taxon>Streptosporangiales</taxon>
        <taxon>Streptosporangiaceae</taxon>
        <taxon>Nonomuraea</taxon>
    </lineage>
</organism>
<dbReference type="EMBL" id="JBHMCE010000019">
    <property type="protein sequence ID" value="MFB9533573.1"/>
    <property type="molecule type" value="Genomic_DNA"/>
</dbReference>
<gene>
    <name evidence="1" type="ORF">ACFFRN_43860</name>
</gene>
<sequence>MNLTPKEGYRFSADPADWISYERRQFHTELTRITRLITATVGPHAGARPNDKFARIILAQLEGVRATFESLVTDQP</sequence>
<reference evidence="1 2" key="1">
    <citation type="submission" date="2024-09" db="EMBL/GenBank/DDBJ databases">
        <authorList>
            <person name="Sun Q."/>
            <person name="Mori K."/>
        </authorList>
    </citation>
    <scope>NUCLEOTIDE SEQUENCE [LARGE SCALE GENOMIC DNA]</scope>
    <source>
        <strain evidence="1 2">JCM 3323</strain>
    </source>
</reference>
<evidence type="ECO:0000313" key="2">
    <source>
        <dbReference type="Proteomes" id="UP001589646"/>
    </source>
</evidence>
<keyword evidence="2" id="KW-1185">Reference proteome</keyword>
<accession>A0ABV5QF76</accession>
<dbReference type="RefSeq" id="WP_346118165.1">
    <property type="nucleotide sequence ID" value="NZ_BAAAXC010000005.1"/>
</dbReference>